<comment type="caution">
    <text evidence="3">The sequence shown here is derived from an EMBL/GenBank/DDBJ whole genome shotgun (WGS) entry which is preliminary data.</text>
</comment>
<keyword evidence="2" id="KW-0732">Signal</keyword>
<evidence type="ECO:0000256" key="2">
    <source>
        <dbReference type="SAM" id="SignalP"/>
    </source>
</evidence>
<accession>A0A2B7XB86</accession>
<reference evidence="3 4" key="1">
    <citation type="submission" date="2017-10" db="EMBL/GenBank/DDBJ databases">
        <title>Comparative genomics in systemic dimorphic fungi from Ajellomycetaceae.</title>
        <authorList>
            <person name="Munoz J.F."/>
            <person name="Mcewen J.G."/>
            <person name="Clay O.K."/>
            <person name="Cuomo C.A."/>
        </authorList>
    </citation>
    <scope>NUCLEOTIDE SEQUENCE [LARGE SCALE GENOMIC DNA]</scope>
    <source>
        <strain evidence="3 4">UAMH130</strain>
    </source>
</reference>
<evidence type="ECO:0000313" key="3">
    <source>
        <dbReference type="EMBL" id="PGH08914.1"/>
    </source>
</evidence>
<sequence>MRFSVPAFIVLLSFGSNALAAECYFQSGGSSCATPIAVVNALSYYCANYFNQASKPFTTYNYMGQTVWVGHLGPFANPSECYSAGKQCGGGDDDDDDDDEKCTGGKTSG</sequence>
<dbReference type="EMBL" id="PDNC01000007">
    <property type="protein sequence ID" value="PGH08914.1"/>
    <property type="molecule type" value="Genomic_DNA"/>
</dbReference>
<evidence type="ECO:0000256" key="1">
    <source>
        <dbReference type="SAM" id="MobiDB-lite"/>
    </source>
</evidence>
<gene>
    <name evidence="3" type="ORF">GX51_00971</name>
</gene>
<dbReference type="OrthoDB" id="3479711at2759"/>
<feature type="signal peptide" evidence="2">
    <location>
        <begin position="1"/>
        <end position="20"/>
    </location>
</feature>
<feature type="chain" id="PRO_5012767208" description="Secreted protein" evidence="2">
    <location>
        <begin position="21"/>
        <end position="109"/>
    </location>
</feature>
<proteinExistence type="predicted"/>
<keyword evidence="4" id="KW-1185">Reference proteome</keyword>
<dbReference type="Proteomes" id="UP000224080">
    <property type="component" value="Unassembled WGS sequence"/>
</dbReference>
<evidence type="ECO:0000313" key="4">
    <source>
        <dbReference type="Proteomes" id="UP000224080"/>
    </source>
</evidence>
<feature type="compositionally biased region" description="Acidic residues" evidence="1">
    <location>
        <begin position="91"/>
        <end position="100"/>
    </location>
</feature>
<name>A0A2B7XB86_9EURO</name>
<feature type="region of interest" description="Disordered" evidence="1">
    <location>
        <begin position="86"/>
        <end position="109"/>
    </location>
</feature>
<dbReference type="AlphaFoldDB" id="A0A2B7XB86"/>
<organism evidence="3 4">
    <name type="scientific">Blastomyces parvus</name>
    <dbReference type="NCBI Taxonomy" id="2060905"/>
    <lineage>
        <taxon>Eukaryota</taxon>
        <taxon>Fungi</taxon>
        <taxon>Dikarya</taxon>
        <taxon>Ascomycota</taxon>
        <taxon>Pezizomycotina</taxon>
        <taxon>Eurotiomycetes</taxon>
        <taxon>Eurotiomycetidae</taxon>
        <taxon>Onygenales</taxon>
        <taxon>Ajellomycetaceae</taxon>
        <taxon>Blastomyces</taxon>
    </lineage>
</organism>
<evidence type="ECO:0008006" key="5">
    <source>
        <dbReference type="Google" id="ProtNLM"/>
    </source>
</evidence>
<protein>
    <recommendedName>
        <fullName evidence="5">Secreted protein</fullName>
    </recommendedName>
</protein>